<dbReference type="EMBL" id="JAHYIQ010000010">
    <property type="protein sequence ID" value="KAK1128623.1"/>
    <property type="molecule type" value="Genomic_DNA"/>
</dbReference>
<sequence>MVTAREPEPEPEPACTTKIGRVFGVSLSQCEEVNPRLVSCHNDRQSVWLARGQII</sequence>
<organism evidence="1 2">
    <name type="scientific">Melipona bicolor</name>
    <dbReference type="NCBI Taxonomy" id="60889"/>
    <lineage>
        <taxon>Eukaryota</taxon>
        <taxon>Metazoa</taxon>
        <taxon>Ecdysozoa</taxon>
        <taxon>Arthropoda</taxon>
        <taxon>Hexapoda</taxon>
        <taxon>Insecta</taxon>
        <taxon>Pterygota</taxon>
        <taxon>Neoptera</taxon>
        <taxon>Endopterygota</taxon>
        <taxon>Hymenoptera</taxon>
        <taxon>Apocrita</taxon>
        <taxon>Aculeata</taxon>
        <taxon>Apoidea</taxon>
        <taxon>Anthophila</taxon>
        <taxon>Apidae</taxon>
        <taxon>Melipona</taxon>
    </lineage>
</organism>
<gene>
    <name evidence="1" type="ORF">K0M31_003081</name>
</gene>
<protein>
    <submittedName>
        <fullName evidence="1">Uncharacterized protein</fullName>
    </submittedName>
</protein>
<dbReference type="Proteomes" id="UP001177670">
    <property type="component" value="Unassembled WGS sequence"/>
</dbReference>
<evidence type="ECO:0000313" key="1">
    <source>
        <dbReference type="EMBL" id="KAK1128623.1"/>
    </source>
</evidence>
<proteinExistence type="predicted"/>
<name>A0AA40KQ40_9HYME</name>
<keyword evidence="2" id="KW-1185">Reference proteome</keyword>
<comment type="caution">
    <text evidence="1">The sequence shown here is derived from an EMBL/GenBank/DDBJ whole genome shotgun (WGS) entry which is preliminary data.</text>
</comment>
<dbReference type="AlphaFoldDB" id="A0AA40KQ40"/>
<reference evidence="1" key="1">
    <citation type="submission" date="2021-10" db="EMBL/GenBank/DDBJ databases">
        <title>Melipona bicolor Genome sequencing and assembly.</title>
        <authorList>
            <person name="Araujo N.S."/>
            <person name="Arias M.C."/>
        </authorList>
    </citation>
    <scope>NUCLEOTIDE SEQUENCE</scope>
    <source>
        <strain evidence="1">USP_2M_L1-L4_2017</strain>
        <tissue evidence="1">Whole body</tissue>
    </source>
</reference>
<evidence type="ECO:0000313" key="2">
    <source>
        <dbReference type="Proteomes" id="UP001177670"/>
    </source>
</evidence>
<accession>A0AA40KQ40</accession>